<keyword evidence="3" id="KW-1185">Reference proteome</keyword>
<keyword evidence="1" id="KW-0812">Transmembrane</keyword>
<evidence type="ECO:0000313" key="2">
    <source>
        <dbReference type="EMBL" id="SDH07660.1"/>
    </source>
</evidence>
<evidence type="ECO:0000313" key="3">
    <source>
        <dbReference type="Proteomes" id="UP000199274"/>
    </source>
</evidence>
<gene>
    <name evidence="2" type="ORF">SAMN04488062_10452</name>
</gene>
<dbReference type="EMBL" id="FNDB01000004">
    <property type="protein sequence ID" value="SDH07660.1"/>
    <property type="molecule type" value="Genomic_DNA"/>
</dbReference>
<dbReference type="Proteomes" id="UP000199274">
    <property type="component" value="Unassembled WGS sequence"/>
</dbReference>
<sequence length="117" mass="14098">MKKEISIKKTLIIKILKSFIISLLIFFILEHFGEFNYKEYFWGKYVVYNTLTSNDVYSDNLLLSDIKYPVNGYFETYSEKFPYYFQATIEDILYIFALTIILTLIITFNEKFKFKIN</sequence>
<feature type="transmembrane region" description="Helical" evidence="1">
    <location>
        <begin position="92"/>
        <end position="109"/>
    </location>
</feature>
<proteinExistence type="predicted"/>
<dbReference type="RefSeq" id="WP_220083870.1">
    <property type="nucleotide sequence ID" value="NZ_FNDB01000004.1"/>
</dbReference>
<feature type="transmembrane region" description="Helical" evidence="1">
    <location>
        <begin position="12"/>
        <end position="29"/>
    </location>
</feature>
<keyword evidence="1" id="KW-0472">Membrane</keyword>
<reference evidence="3" key="1">
    <citation type="submission" date="2016-10" db="EMBL/GenBank/DDBJ databases">
        <authorList>
            <person name="Varghese N."/>
            <person name="Submissions S."/>
        </authorList>
    </citation>
    <scope>NUCLEOTIDE SEQUENCE [LARGE SCALE GENOMIC DNA]</scope>
    <source>
        <strain evidence="3">CGMCC 1.2747</strain>
    </source>
</reference>
<protein>
    <submittedName>
        <fullName evidence="2">Uncharacterized protein</fullName>
    </submittedName>
</protein>
<accession>A0A1G7ZHU2</accession>
<dbReference type="AlphaFoldDB" id="A0A1G7ZHU2"/>
<dbReference type="STRING" id="178355.SAMN04488062_10452"/>
<name>A0A1G7ZHU2_9FLAO</name>
<organism evidence="2 3">
    <name type="scientific">Flavobacterium omnivorum</name>
    <dbReference type="NCBI Taxonomy" id="178355"/>
    <lineage>
        <taxon>Bacteria</taxon>
        <taxon>Pseudomonadati</taxon>
        <taxon>Bacteroidota</taxon>
        <taxon>Flavobacteriia</taxon>
        <taxon>Flavobacteriales</taxon>
        <taxon>Flavobacteriaceae</taxon>
        <taxon>Flavobacterium</taxon>
    </lineage>
</organism>
<evidence type="ECO:0000256" key="1">
    <source>
        <dbReference type="SAM" id="Phobius"/>
    </source>
</evidence>
<keyword evidence="1" id="KW-1133">Transmembrane helix</keyword>